<dbReference type="GO" id="GO:0006508">
    <property type="term" value="P:proteolysis"/>
    <property type="evidence" value="ECO:0007669"/>
    <property type="project" value="UniProtKB-KW"/>
</dbReference>
<evidence type="ECO:0000256" key="7">
    <source>
        <dbReference type="RuleBase" id="RU361156"/>
    </source>
</evidence>
<evidence type="ECO:0000313" key="8">
    <source>
        <dbReference type="EMBL" id="CAH1988622.1"/>
    </source>
</evidence>
<keyword evidence="4 7" id="KW-0732">Signal</keyword>
<dbReference type="GO" id="GO:0004185">
    <property type="term" value="F:serine-type carboxypeptidase activity"/>
    <property type="evidence" value="ECO:0007669"/>
    <property type="project" value="UniProtKB-UniRule"/>
</dbReference>
<keyword evidence="5 7" id="KW-0378">Hydrolase</keyword>
<dbReference type="AlphaFoldDB" id="A0A9P0L565"/>
<dbReference type="EMBL" id="CAKOFQ010007048">
    <property type="protein sequence ID" value="CAH1988622.1"/>
    <property type="molecule type" value="Genomic_DNA"/>
</dbReference>
<keyword evidence="9" id="KW-1185">Reference proteome</keyword>
<dbReference type="InterPro" id="IPR033124">
    <property type="entry name" value="Ser_caboxypep_his_AS"/>
</dbReference>
<evidence type="ECO:0000256" key="4">
    <source>
        <dbReference type="ARBA" id="ARBA00022729"/>
    </source>
</evidence>
<keyword evidence="3 7" id="KW-0645">Protease</keyword>
<feature type="signal peptide" evidence="7">
    <location>
        <begin position="1"/>
        <end position="21"/>
    </location>
</feature>
<comment type="similarity">
    <text evidence="1 7">Belongs to the peptidase S10 family.</text>
</comment>
<dbReference type="PROSITE" id="PS00560">
    <property type="entry name" value="CARBOXYPEPT_SER_HIS"/>
    <property type="match status" value="1"/>
</dbReference>
<name>A0A9P0L565_ACAOB</name>
<evidence type="ECO:0000256" key="3">
    <source>
        <dbReference type="ARBA" id="ARBA00022670"/>
    </source>
</evidence>
<dbReference type="PRINTS" id="PR00724">
    <property type="entry name" value="CRBOXYPTASEC"/>
</dbReference>
<sequence length="458" mass="51949">MNLQIDLLPLLACFFISSALGSYISPFKLQEVEYHGEYVGEPLILTPLLEKGKVKEARAAANVSLDGVAKDVTSYAGYFTVNKHYNSNLFFWFFPSTGDYENDPVLVWLQGGPAASSMQGLLLEHGPFAVNENTLLEMRERCWTKNHSVIYIDSPVGAGFSFTENENGYAREQTQVGRELYKALQQFFQLFPELRKNDFYVIGESYGGKFGPALAYAIHKNNPDAEEKINLKGIALGNGYIDPELQSGYAEYVYQLGLVDQSTADIIKQYEMKANEFIHNKDFNQSVKMWAAALNVIRESGVNLFNYLKEGVGIDESLMNIFLNKPDTRRRIHAGNTTFGSQKAKNYLEEDIPKTVAPWFVEVANHYRVLLYSGQVDIQVAYPLTLNFLKHVEFRGIEEYRKAQRKIWYVGEELAGYSKSGGNFTEVLVRGAGHMVPVDQPKWAADLIYRFTREKPIY</sequence>
<dbReference type="Gene3D" id="3.40.50.1820">
    <property type="entry name" value="alpha/beta hydrolase"/>
    <property type="match status" value="1"/>
</dbReference>
<keyword evidence="6" id="KW-0325">Glycoprotein</keyword>
<feature type="chain" id="PRO_5040543334" description="Carboxypeptidase" evidence="7">
    <location>
        <begin position="22"/>
        <end position="458"/>
    </location>
</feature>
<dbReference type="Pfam" id="PF00450">
    <property type="entry name" value="Peptidase_S10"/>
    <property type="match status" value="1"/>
</dbReference>
<comment type="caution">
    <text evidence="8">The sequence shown here is derived from an EMBL/GenBank/DDBJ whole genome shotgun (WGS) entry which is preliminary data.</text>
</comment>
<dbReference type="InterPro" id="IPR001563">
    <property type="entry name" value="Peptidase_S10"/>
</dbReference>
<reference evidence="8" key="1">
    <citation type="submission" date="2022-03" db="EMBL/GenBank/DDBJ databases">
        <authorList>
            <person name="Sayadi A."/>
        </authorList>
    </citation>
    <scope>NUCLEOTIDE SEQUENCE</scope>
</reference>
<dbReference type="EC" id="3.4.16.-" evidence="7"/>
<evidence type="ECO:0000256" key="6">
    <source>
        <dbReference type="ARBA" id="ARBA00023180"/>
    </source>
</evidence>
<keyword evidence="2 7" id="KW-0121">Carboxypeptidase</keyword>
<dbReference type="InterPro" id="IPR018202">
    <property type="entry name" value="Ser_caboxypep_ser_AS"/>
</dbReference>
<organism evidence="8 9">
    <name type="scientific">Acanthoscelides obtectus</name>
    <name type="common">Bean weevil</name>
    <name type="synonym">Bruchus obtectus</name>
    <dbReference type="NCBI Taxonomy" id="200917"/>
    <lineage>
        <taxon>Eukaryota</taxon>
        <taxon>Metazoa</taxon>
        <taxon>Ecdysozoa</taxon>
        <taxon>Arthropoda</taxon>
        <taxon>Hexapoda</taxon>
        <taxon>Insecta</taxon>
        <taxon>Pterygota</taxon>
        <taxon>Neoptera</taxon>
        <taxon>Endopterygota</taxon>
        <taxon>Coleoptera</taxon>
        <taxon>Polyphaga</taxon>
        <taxon>Cucujiformia</taxon>
        <taxon>Chrysomeloidea</taxon>
        <taxon>Chrysomelidae</taxon>
        <taxon>Bruchinae</taxon>
        <taxon>Bruchini</taxon>
        <taxon>Acanthoscelides</taxon>
    </lineage>
</organism>
<evidence type="ECO:0000313" key="9">
    <source>
        <dbReference type="Proteomes" id="UP001152888"/>
    </source>
</evidence>
<accession>A0A9P0L565</accession>
<dbReference type="OrthoDB" id="443318at2759"/>
<proteinExistence type="inferred from homology"/>
<evidence type="ECO:0000256" key="2">
    <source>
        <dbReference type="ARBA" id="ARBA00022645"/>
    </source>
</evidence>
<dbReference type="SUPFAM" id="SSF53474">
    <property type="entry name" value="alpha/beta-Hydrolases"/>
    <property type="match status" value="1"/>
</dbReference>
<dbReference type="InterPro" id="IPR029058">
    <property type="entry name" value="AB_hydrolase_fold"/>
</dbReference>
<protein>
    <recommendedName>
        <fullName evidence="7">Carboxypeptidase</fullName>
        <ecNumber evidence="7">3.4.16.-</ecNumber>
    </recommendedName>
</protein>
<dbReference type="PANTHER" id="PTHR11802">
    <property type="entry name" value="SERINE PROTEASE FAMILY S10 SERINE CARBOXYPEPTIDASE"/>
    <property type="match status" value="1"/>
</dbReference>
<dbReference type="Proteomes" id="UP001152888">
    <property type="component" value="Unassembled WGS sequence"/>
</dbReference>
<dbReference type="PANTHER" id="PTHR11802:SF472">
    <property type="entry name" value="SERINE CARBOXYPEPTIDASE CPVL-RELATED"/>
    <property type="match status" value="1"/>
</dbReference>
<evidence type="ECO:0000256" key="1">
    <source>
        <dbReference type="ARBA" id="ARBA00009431"/>
    </source>
</evidence>
<evidence type="ECO:0000256" key="5">
    <source>
        <dbReference type="ARBA" id="ARBA00022801"/>
    </source>
</evidence>
<dbReference type="PROSITE" id="PS00131">
    <property type="entry name" value="CARBOXYPEPT_SER_SER"/>
    <property type="match status" value="1"/>
</dbReference>
<gene>
    <name evidence="8" type="ORF">ACAOBT_LOCUS18585</name>
</gene>